<dbReference type="InterPro" id="IPR050611">
    <property type="entry name" value="ABCF"/>
</dbReference>
<dbReference type="InterPro" id="IPR008928">
    <property type="entry name" value="6-hairpin_glycosidase_sf"/>
</dbReference>
<evidence type="ECO:0000256" key="3">
    <source>
        <dbReference type="ARBA" id="ARBA00022737"/>
    </source>
</evidence>
<dbReference type="InterPro" id="IPR027417">
    <property type="entry name" value="P-loop_NTPase"/>
</dbReference>
<dbReference type="InterPro" id="IPR058770">
    <property type="entry name" value="PWI_ABCF3"/>
</dbReference>
<evidence type="ECO:0000256" key="7">
    <source>
        <dbReference type="ARBA" id="ARBA00030473"/>
    </source>
</evidence>
<keyword evidence="3" id="KW-0677">Repeat</keyword>
<dbReference type="Pfam" id="PF01204">
    <property type="entry name" value="Trehalase"/>
    <property type="match status" value="3"/>
</dbReference>
<dbReference type="Pfam" id="PF12848">
    <property type="entry name" value="ABC_tran_Xtn"/>
    <property type="match status" value="1"/>
</dbReference>
<dbReference type="SUPFAM" id="SSF52540">
    <property type="entry name" value="P-loop containing nucleoside triphosphate hydrolases"/>
    <property type="match status" value="2"/>
</dbReference>
<name>A0A9Q1QQ47_9CARY</name>
<dbReference type="PROSITE" id="PS50893">
    <property type="entry name" value="ABC_TRANSPORTER_2"/>
    <property type="match status" value="2"/>
</dbReference>
<reference evidence="9" key="1">
    <citation type="submission" date="2022-04" db="EMBL/GenBank/DDBJ databases">
        <title>Carnegiea gigantea Genome sequencing and assembly v2.</title>
        <authorList>
            <person name="Copetti D."/>
            <person name="Sanderson M.J."/>
            <person name="Burquez A."/>
            <person name="Wojciechowski M.F."/>
        </authorList>
    </citation>
    <scope>NUCLEOTIDE SEQUENCE</scope>
    <source>
        <strain evidence="9">SGP5-SGP5p</strain>
        <tissue evidence="9">Aerial part</tissue>
    </source>
</reference>
<dbReference type="Pfam" id="PF00005">
    <property type="entry name" value="ABC_tran"/>
    <property type="match status" value="2"/>
</dbReference>
<dbReference type="InterPro" id="IPR032781">
    <property type="entry name" value="ABC_tran_Xtn"/>
</dbReference>
<evidence type="ECO:0000259" key="8">
    <source>
        <dbReference type="PROSITE" id="PS50893"/>
    </source>
</evidence>
<accession>A0A9Q1QQ47</accession>
<dbReference type="InterPro" id="IPR017871">
    <property type="entry name" value="ABC_transporter-like_CS"/>
</dbReference>
<evidence type="ECO:0000256" key="2">
    <source>
        <dbReference type="ARBA" id="ARBA00012757"/>
    </source>
</evidence>
<evidence type="ECO:0000256" key="5">
    <source>
        <dbReference type="ARBA" id="ARBA00022840"/>
    </source>
</evidence>
<dbReference type="FunFam" id="3.40.50.300:FF:001092">
    <property type="entry name" value="ATP-binding cassette sub-family F member 2"/>
    <property type="match status" value="1"/>
</dbReference>
<keyword evidence="10" id="KW-1185">Reference proteome</keyword>
<protein>
    <recommendedName>
        <fullName evidence="2">alpha,alpha-trehalase</fullName>
        <ecNumber evidence="2">3.2.1.28</ecNumber>
    </recommendedName>
    <alternativeName>
        <fullName evidence="7">Alpha,alpha-trehalase</fullName>
    </alternativeName>
</protein>
<evidence type="ECO:0000256" key="6">
    <source>
        <dbReference type="ARBA" id="ARBA00022990"/>
    </source>
</evidence>
<dbReference type="AlphaFoldDB" id="A0A9Q1QQ47"/>
<keyword evidence="6" id="KW-0007">Acetylation</keyword>
<evidence type="ECO:0000256" key="4">
    <source>
        <dbReference type="ARBA" id="ARBA00022741"/>
    </source>
</evidence>
<dbReference type="OrthoDB" id="2110130at2759"/>
<evidence type="ECO:0000313" key="9">
    <source>
        <dbReference type="EMBL" id="KAJ8451108.1"/>
    </source>
</evidence>
<feature type="domain" description="ABC transporter" evidence="8">
    <location>
        <begin position="203"/>
        <end position="466"/>
    </location>
</feature>
<dbReference type="GO" id="GO:0004555">
    <property type="term" value="F:alpha,alpha-trehalase activity"/>
    <property type="evidence" value="ECO:0007669"/>
    <property type="project" value="UniProtKB-EC"/>
</dbReference>
<dbReference type="Pfam" id="PF26051">
    <property type="entry name" value="PWI_ABCF3"/>
    <property type="match status" value="1"/>
</dbReference>
<sequence>MTEVASSVVHEVLGPRTEDIDQPIIDYIINVLADEDFDFGVDGDGVFDALGELLVDSGCVSDFSECRSVCSRLCDKFGKHGLVKPKPTVRSLAAPVRMFDGMDEEKVPKKKVEEIDGPLLTERDKMKLERRKRKDERQREVDGLSLPLSYIVDVILTFKQDASGVLGAQYQRHLAEMEAVRAGMPVVCVTHNQDKGGSVVRDIHLENFNISVGGRDLIVEGELTLSFGRHYGLIGRNGTGKTTFLRHLALHAIDGIPKNCQILHVEQEVVGDDTTALQCVLNSDIERTQLLQEEARLLALQREHEVDGENEKSNGKLNGDVDKDAITQRLQEIYKRLELIDADSAEARAASILAGLSFSPEMQHKSTKTFSGGWRMRIALARALFIEPDLLLLDEPTNHLDLHAVLWLESYLLKWPKTLIVVSHAREFLNSVVTDIIHLHGQKLTMYKGNYDIFERTREEQLKNQQKAFEANERSRAHMQAFIDKFRYNAKRASLVQSRIKALDRMGTVDAIVNDPDYKFEFPTPDDRPGPPIISFSDASFGYPGGPTLFRNLNFGIDLDSRIAMVGPNGIGKSTILNLIAGELQPSSGTVFRSAKVRIAIFSQHHVDGLDLSSNPLLYMMRCFPGVPEQKLRAHLGSFGITGNLALQPMYTLSGGQKSRVAFAKITFKKPHLLLLDEPSNHLDLDAVEALIQGLVMFQGGILMDHIGAIAVPPPFIGATINHSQKHPRSGECRYDAILTLEHGDSVIHCLPINIMAHSSSCSAKGSGSVIPLISFLEEIQETALDSFGPKIYDPKYYVDLSLKYNLSITQNAFAKLPRTKDGRVPAKYLQAFIGEYFNGAGDDLVQHEPVDFVAEPQGFLPKVKHPEVRAWALQVHALWKNLSRKVSQRVKDQPELHTLLPLPKPCIIPGSRFREVYYWDSYWVIRGLLASKMHETAKAIVANLIYLIENHGFVFNGARAYYSNRSQPPLLSSMIHEIYKRTGDISWFVLPLMLWISDIGHLVLLGIHKDKETASKLPTAAEKEIFYHELASAAESGWDFSTRWMRNSSDLTTLATTSIIPVDLNAYILKMELDIASLAKATGEKNIAARFLEASEARQRAFRSVFWNEKMSQWLDCWVHERPTCEHIIIEALLKSGSEEAKSMAKDLAFRWIRTNYVAYKNTGEMHEKYNVEKCGDYGGGGEYVPQTGFGWTNGVVLALLEEFGWPKDEKLDCE</sequence>
<dbReference type="EMBL" id="JAKOGI010000011">
    <property type="protein sequence ID" value="KAJ8451108.1"/>
    <property type="molecule type" value="Genomic_DNA"/>
</dbReference>
<dbReference type="SMART" id="SM00382">
    <property type="entry name" value="AAA"/>
    <property type="match status" value="2"/>
</dbReference>
<dbReference type="GO" id="GO:0005524">
    <property type="term" value="F:ATP binding"/>
    <property type="evidence" value="ECO:0007669"/>
    <property type="project" value="UniProtKB-KW"/>
</dbReference>
<dbReference type="GO" id="GO:0005991">
    <property type="term" value="P:trehalose metabolic process"/>
    <property type="evidence" value="ECO:0007669"/>
    <property type="project" value="InterPro"/>
</dbReference>
<dbReference type="PROSITE" id="PS00211">
    <property type="entry name" value="ABC_TRANSPORTER_1"/>
    <property type="match status" value="2"/>
</dbReference>
<dbReference type="EC" id="3.2.1.28" evidence="2"/>
<dbReference type="PANTHER" id="PTHR19211:SF117">
    <property type="entry name" value="ATP-BINDING CASSETTE SUB-FAMILY F MEMBER 3"/>
    <property type="match status" value="1"/>
</dbReference>
<proteinExistence type="inferred from homology"/>
<keyword evidence="5" id="KW-0067">ATP-binding</keyword>
<dbReference type="PANTHER" id="PTHR19211">
    <property type="entry name" value="ATP-BINDING TRANSPORT PROTEIN-RELATED"/>
    <property type="match status" value="1"/>
</dbReference>
<dbReference type="Proteomes" id="UP001153076">
    <property type="component" value="Unassembled WGS sequence"/>
</dbReference>
<keyword evidence="4" id="KW-0547">Nucleotide-binding</keyword>
<evidence type="ECO:0000313" key="10">
    <source>
        <dbReference type="Proteomes" id="UP001153076"/>
    </source>
</evidence>
<organism evidence="9 10">
    <name type="scientific">Carnegiea gigantea</name>
    <dbReference type="NCBI Taxonomy" id="171969"/>
    <lineage>
        <taxon>Eukaryota</taxon>
        <taxon>Viridiplantae</taxon>
        <taxon>Streptophyta</taxon>
        <taxon>Embryophyta</taxon>
        <taxon>Tracheophyta</taxon>
        <taxon>Spermatophyta</taxon>
        <taxon>Magnoliopsida</taxon>
        <taxon>eudicotyledons</taxon>
        <taxon>Gunneridae</taxon>
        <taxon>Pentapetalae</taxon>
        <taxon>Caryophyllales</taxon>
        <taxon>Cactineae</taxon>
        <taxon>Cactaceae</taxon>
        <taxon>Cactoideae</taxon>
        <taxon>Echinocereeae</taxon>
        <taxon>Carnegiea</taxon>
    </lineage>
</organism>
<feature type="domain" description="ABC transporter" evidence="8">
    <location>
        <begin position="534"/>
        <end position="768"/>
    </location>
</feature>
<dbReference type="Gene3D" id="1.50.10.10">
    <property type="match status" value="3"/>
</dbReference>
<dbReference type="InterPro" id="IPR003439">
    <property type="entry name" value="ABC_transporter-like_ATP-bd"/>
</dbReference>
<dbReference type="InterPro" id="IPR012341">
    <property type="entry name" value="6hp_glycosidase-like_sf"/>
</dbReference>
<comment type="similarity">
    <text evidence="1">Belongs to the glycosyl hydrolase 37 family.</text>
</comment>
<dbReference type="CDD" id="cd03221">
    <property type="entry name" value="ABCF_EF-3"/>
    <property type="match status" value="2"/>
</dbReference>
<dbReference type="InterPro" id="IPR001661">
    <property type="entry name" value="Glyco_hydro_37"/>
</dbReference>
<dbReference type="FunFam" id="3.40.50.300:FF:001135">
    <property type="entry name" value="ABC transporter F family member 3"/>
    <property type="match status" value="1"/>
</dbReference>
<dbReference type="InterPro" id="IPR003593">
    <property type="entry name" value="AAA+_ATPase"/>
</dbReference>
<dbReference type="SUPFAM" id="SSF48208">
    <property type="entry name" value="Six-hairpin glycosidases"/>
    <property type="match status" value="1"/>
</dbReference>
<dbReference type="GO" id="GO:0016887">
    <property type="term" value="F:ATP hydrolysis activity"/>
    <property type="evidence" value="ECO:0007669"/>
    <property type="project" value="InterPro"/>
</dbReference>
<dbReference type="Gene3D" id="3.40.50.300">
    <property type="entry name" value="P-loop containing nucleotide triphosphate hydrolases"/>
    <property type="match status" value="2"/>
</dbReference>
<comment type="caution">
    <text evidence="9">The sequence shown here is derived from an EMBL/GenBank/DDBJ whole genome shotgun (WGS) entry which is preliminary data.</text>
</comment>
<evidence type="ECO:0000256" key="1">
    <source>
        <dbReference type="ARBA" id="ARBA00005615"/>
    </source>
</evidence>
<gene>
    <name evidence="9" type="ORF">Cgig2_026917</name>
</gene>